<dbReference type="CDD" id="cd00160">
    <property type="entry name" value="RhoGEF"/>
    <property type="match status" value="1"/>
</dbReference>
<protein>
    <submittedName>
        <fullName evidence="3">Uncharacterized protein</fullName>
    </submittedName>
</protein>
<keyword evidence="4" id="KW-1185">Reference proteome</keyword>
<dbReference type="InterPro" id="IPR011993">
    <property type="entry name" value="PH-like_dom_sf"/>
</dbReference>
<proteinExistence type="predicted"/>
<dbReference type="GO" id="GO:0005085">
    <property type="term" value="F:guanyl-nucleotide exchange factor activity"/>
    <property type="evidence" value="ECO:0007669"/>
    <property type="project" value="InterPro"/>
</dbReference>
<dbReference type="InterPro" id="IPR000219">
    <property type="entry name" value="DH_dom"/>
</dbReference>
<name>A0AAN7P958_9COLE</name>
<comment type="caution">
    <text evidence="3">The sequence shown here is derived from an EMBL/GenBank/DDBJ whole genome shotgun (WGS) entry which is preliminary data.</text>
</comment>
<sequence length="510" mass="59148">MDNRIKPCTVVLESCTPKKQVGLSAELHEEIQKRNMFTTRTKQKILKDLDTIQVSSIESNQRLLRNKIIGEILSSEVTYVNKLEIVKEYFMNPIKERNILTTEEYDTLFCNIKTIYNISCELLRELRQKDNVIEAFLKIVPFFKHYSVYGYHYKQSLSLLQSLSRKNPVFTKLLDMQESRPEVQSKLSALLITPIQRIPRYCLLLEQLLENTSSSDRFYFQLTELLKNVESTAMHINSLIEDQENAQLMLEFQRSLLHSFPAIIRPGRKLIKKGILTVATEAKNKKQKKCFVLMTDIIMYCKIKKTDINSPNSLKCAGIFPLNKCKLTENLSKGAFTIVCEDETIVAYHDHAREAAEWVKVINERIREYMGERRTLRKDSSARRPAIHKRNLTDYQEVGVSPGIPRKKRLLEDHNLNGNHSKEFSKSNCNGNLIRKQPTASQDCLFPLRQLHKHTESNDIEVDNKSELEANDDNKLFVFGANNPSRRFRFSMMNVLTGIGSSFKKLFKLE</sequence>
<dbReference type="SMART" id="SM00325">
    <property type="entry name" value="RhoGEF"/>
    <property type="match status" value="1"/>
</dbReference>
<evidence type="ECO:0000313" key="3">
    <source>
        <dbReference type="EMBL" id="KAK4877251.1"/>
    </source>
</evidence>
<organism evidence="3 4">
    <name type="scientific">Aquatica leii</name>
    <dbReference type="NCBI Taxonomy" id="1421715"/>
    <lineage>
        <taxon>Eukaryota</taxon>
        <taxon>Metazoa</taxon>
        <taxon>Ecdysozoa</taxon>
        <taxon>Arthropoda</taxon>
        <taxon>Hexapoda</taxon>
        <taxon>Insecta</taxon>
        <taxon>Pterygota</taxon>
        <taxon>Neoptera</taxon>
        <taxon>Endopterygota</taxon>
        <taxon>Coleoptera</taxon>
        <taxon>Polyphaga</taxon>
        <taxon>Elateriformia</taxon>
        <taxon>Elateroidea</taxon>
        <taxon>Lampyridae</taxon>
        <taxon>Luciolinae</taxon>
        <taxon>Aquatica</taxon>
    </lineage>
</organism>
<dbReference type="PANTHER" id="PTHR12673">
    <property type="entry name" value="FACIOGENITAL DYSPLASIA PROTEIN"/>
    <property type="match status" value="1"/>
</dbReference>
<dbReference type="PROSITE" id="PS50010">
    <property type="entry name" value="DH_2"/>
    <property type="match status" value="1"/>
</dbReference>
<dbReference type="Pfam" id="PF00621">
    <property type="entry name" value="RhoGEF"/>
    <property type="match status" value="1"/>
</dbReference>
<dbReference type="InterPro" id="IPR001849">
    <property type="entry name" value="PH_domain"/>
</dbReference>
<dbReference type="InterPro" id="IPR035899">
    <property type="entry name" value="DBL_dom_sf"/>
</dbReference>
<feature type="domain" description="DH" evidence="2">
    <location>
        <begin position="64"/>
        <end position="239"/>
    </location>
</feature>
<dbReference type="SMART" id="SM00233">
    <property type="entry name" value="PH"/>
    <property type="match status" value="1"/>
</dbReference>
<dbReference type="PANTHER" id="PTHR12673:SF159">
    <property type="entry name" value="LD03170P"/>
    <property type="match status" value="1"/>
</dbReference>
<accession>A0AAN7P958</accession>
<dbReference type="EMBL" id="JARPUR010000004">
    <property type="protein sequence ID" value="KAK4877251.1"/>
    <property type="molecule type" value="Genomic_DNA"/>
</dbReference>
<feature type="domain" description="PH" evidence="1">
    <location>
        <begin position="269"/>
        <end position="367"/>
    </location>
</feature>
<reference evidence="4" key="1">
    <citation type="submission" date="2023-01" db="EMBL/GenBank/DDBJ databases">
        <title>Key to firefly adult light organ development and bioluminescence: homeobox transcription factors regulate luciferase expression and transportation to peroxisome.</title>
        <authorList>
            <person name="Fu X."/>
        </authorList>
    </citation>
    <scope>NUCLEOTIDE SEQUENCE [LARGE SCALE GENOMIC DNA]</scope>
</reference>
<evidence type="ECO:0000259" key="2">
    <source>
        <dbReference type="PROSITE" id="PS50010"/>
    </source>
</evidence>
<dbReference type="InterPro" id="IPR051092">
    <property type="entry name" value="FYVE_RhoGEF_PH"/>
</dbReference>
<dbReference type="AlphaFoldDB" id="A0AAN7P958"/>
<dbReference type="Gene3D" id="2.30.29.30">
    <property type="entry name" value="Pleckstrin-homology domain (PH domain)/Phosphotyrosine-binding domain (PTB)"/>
    <property type="match status" value="1"/>
</dbReference>
<evidence type="ECO:0000259" key="1">
    <source>
        <dbReference type="PROSITE" id="PS50003"/>
    </source>
</evidence>
<dbReference type="PROSITE" id="PS50003">
    <property type="entry name" value="PH_DOMAIN"/>
    <property type="match status" value="1"/>
</dbReference>
<dbReference type="Proteomes" id="UP001353858">
    <property type="component" value="Unassembled WGS sequence"/>
</dbReference>
<dbReference type="SUPFAM" id="SSF50729">
    <property type="entry name" value="PH domain-like"/>
    <property type="match status" value="1"/>
</dbReference>
<gene>
    <name evidence="3" type="ORF">RN001_009757</name>
</gene>
<dbReference type="InterPro" id="IPR001331">
    <property type="entry name" value="GDS_CDC24_CS"/>
</dbReference>
<dbReference type="SUPFAM" id="SSF48065">
    <property type="entry name" value="DBL homology domain (DH-domain)"/>
    <property type="match status" value="1"/>
</dbReference>
<evidence type="ECO:0000313" key="4">
    <source>
        <dbReference type="Proteomes" id="UP001353858"/>
    </source>
</evidence>
<dbReference type="Gene3D" id="1.20.900.10">
    <property type="entry name" value="Dbl homology (DH) domain"/>
    <property type="match status" value="1"/>
</dbReference>
<dbReference type="GO" id="GO:0035556">
    <property type="term" value="P:intracellular signal transduction"/>
    <property type="evidence" value="ECO:0007669"/>
    <property type="project" value="InterPro"/>
</dbReference>
<dbReference type="PROSITE" id="PS00741">
    <property type="entry name" value="DH_1"/>
    <property type="match status" value="1"/>
</dbReference>
<dbReference type="GO" id="GO:0005737">
    <property type="term" value="C:cytoplasm"/>
    <property type="evidence" value="ECO:0007669"/>
    <property type="project" value="TreeGrafter"/>
</dbReference>